<dbReference type="GO" id="GO:0004519">
    <property type="term" value="F:endonuclease activity"/>
    <property type="evidence" value="ECO:0007669"/>
    <property type="project" value="UniProtKB-KW"/>
</dbReference>
<dbReference type="EC" id="2.7.7.49" evidence="1"/>
<keyword evidence="3" id="KW-0548">Nucleotidyltransferase</keyword>
<keyword evidence="10" id="KW-1185">Reference proteome</keyword>
<dbReference type="GO" id="GO:0003676">
    <property type="term" value="F:nucleic acid binding"/>
    <property type="evidence" value="ECO:0007669"/>
    <property type="project" value="InterPro"/>
</dbReference>
<dbReference type="FunFam" id="1.10.340.70:FF:000001">
    <property type="entry name" value="Retrovirus-related Pol polyprotein from transposon gypsy-like Protein"/>
    <property type="match status" value="1"/>
</dbReference>
<gene>
    <name evidence="9" type="ORF">QE152_g35252</name>
</gene>
<comment type="caution">
    <text evidence="9">The sequence shown here is derived from an EMBL/GenBank/DDBJ whole genome shotgun (WGS) entry which is preliminary data.</text>
</comment>
<evidence type="ECO:0000256" key="5">
    <source>
        <dbReference type="ARBA" id="ARBA00022759"/>
    </source>
</evidence>
<keyword evidence="5" id="KW-0255">Endonuclease</keyword>
<dbReference type="InterPro" id="IPR036397">
    <property type="entry name" value="RNaseH_sf"/>
</dbReference>
<dbReference type="EMBL" id="JASPKY010000588">
    <property type="protein sequence ID" value="KAK9688530.1"/>
    <property type="molecule type" value="Genomic_DNA"/>
</dbReference>
<dbReference type="AlphaFoldDB" id="A0AAW1IG71"/>
<dbReference type="Pfam" id="PF17917">
    <property type="entry name" value="RT_RNaseH"/>
    <property type="match status" value="1"/>
</dbReference>
<evidence type="ECO:0000259" key="8">
    <source>
        <dbReference type="PROSITE" id="PS50994"/>
    </source>
</evidence>
<evidence type="ECO:0000256" key="4">
    <source>
        <dbReference type="ARBA" id="ARBA00022722"/>
    </source>
</evidence>
<keyword evidence="4" id="KW-0540">Nuclease</keyword>
<accession>A0AAW1IG71</accession>
<dbReference type="Proteomes" id="UP001458880">
    <property type="component" value="Unassembled WGS sequence"/>
</dbReference>
<evidence type="ECO:0000256" key="1">
    <source>
        <dbReference type="ARBA" id="ARBA00012493"/>
    </source>
</evidence>
<reference evidence="9 10" key="1">
    <citation type="journal article" date="2024" name="BMC Genomics">
        <title>De novo assembly and annotation of Popillia japonica's genome with initial clues to its potential as an invasive pest.</title>
        <authorList>
            <person name="Cucini C."/>
            <person name="Boschi S."/>
            <person name="Funari R."/>
            <person name="Cardaioli E."/>
            <person name="Iannotti N."/>
            <person name="Marturano G."/>
            <person name="Paoli F."/>
            <person name="Bruttini M."/>
            <person name="Carapelli A."/>
            <person name="Frati F."/>
            <person name="Nardi F."/>
        </authorList>
    </citation>
    <scope>NUCLEOTIDE SEQUENCE [LARGE SCALE GENOMIC DNA]</scope>
    <source>
        <strain evidence="9">DMR45628</strain>
    </source>
</reference>
<keyword evidence="6" id="KW-0378">Hydrolase</keyword>
<evidence type="ECO:0000256" key="6">
    <source>
        <dbReference type="ARBA" id="ARBA00022801"/>
    </source>
</evidence>
<evidence type="ECO:0000256" key="2">
    <source>
        <dbReference type="ARBA" id="ARBA00022679"/>
    </source>
</evidence>
<evidence type="ECO:0000313" key="10">
    <source>
        <dbReference type="Proteomes" id="UP001458880"/>
    </source>
</evidence>
<protein>
    <recommendedName>
        <fullName evidence="1">RNA-directed DNA polymerase</fullName>
        <ecNumber evidence="1">2.7.7.49</ecNumber>
    </recommendedName>
</protein>
<dbReference type="InterPro" id="IPR041373">
    <property type="entry name" value="RT_RNaseH"/>
</dbReference>
<dbReference type="Gene3D" id="3.10.10.10">
    <property type="entry name" value="HIV Type 1 Reverse Transcriptase, subunit A, domain 1"/>
    <property type="match status" value="1"/>
</dbReference>
<sequence length="480" mass="55360">MQRIVNAELDKLLEQDIVERSNSPWSSPILLIPKKDKTYRFVVDYRKLNKPKIRGNTLLSRYPTVGYFTAYFQIPVAENSRKYTAFTVPNRGLFQFKRLPMGLSGSPAVWQRFIDRVIGEDLEPFVFAYLDDIIVIGPTFDKHLECDSSDFGIGAVLTQNFDDGERVIAYISKRVIAYISKSLSKQERKFSTTEKECLAVLWAIEKFRPYVEGSHFTVITDHYSLIWLDNLQNPSGRLARWAVRLQQYDFTIQHRKGKDHVVPDALSRSVPVVEYLNAIEGSSDNWYNRLVSRIRERPEKFPAFRLIDGIPHKLVRSAYPELVDGDSEWKQVVPKDKRQDLIQQHHDNPTSGHLGAYKTIHRLSDKYYWPGMKSDVYRYIRKCKVCMRAKPSQQAPAGQMGGHSLISKPWEVVCADIVGPLPKSKHGNQFIFVVADCFSQYALFFPLRKATATAIVKHLEDELSIWRTMCSCNLEFPEVL</sequence>
<dbReference type="Pfam" id="PF17921">
    <property type="entry name" value="Integrase_H2C2"/>
    <property type="match status" value="1"/>
</dbReference>
<organism evidence="9 10">
    <name type="scientific">Popillia japonica</name>
    <name type="common">Japanese beetle</name>
    <dbReference type="NCBI Taxonomy" id="7064"/>
    <lineage>
        <taxon>Eukaryota</taxon>
        <taxon>Metazoa</taxon>
        <taxon>Ecdysozoa</taxon>
        <taxon>Arthropoda</taxon>
        <taxon>Hexapoda</taxon>
        <taxon>Insecta</taxon>
        <taxon>Pterygota</taxon>
        <taxon>Neoptera</taxon>
        <taxon>Endopterygota</taxon>
        <taxon>Coleoptera</taxon>
        <taxon>Polyphaga</taxon>
        <taxon>Scarabaeiformia</taxon>
        <taxon>Scarabaeidae</taxon>
        <taxon>Rutelinae</taxon>
        <taxon>Popillia</taxon>
    </lineage>
</organism>
<dbReference type="PROSITE" id="PS50994">
    <property type="entry name" value="INTEGRASE"/>
    <property type="match status" value="1"/>
</dbReference>
<dbReference type="SUPFAM" id="SSF53098">
    <property type="entry name" value="Ribonuclease H-like"/>
    <property type="match status" value="1"/>
</dbReference>
<evidence type="ECO:0000313" key="9">
    <source>
        <dbReference type="EMBL" id="KAK9688530.1"/>
    </source>
</evidence>
<dbReference type="InterPro" id="IPR043502">
    <property type="entry name" value="DNA/RNA_pol_sf"/>
</dbReference>
<dbReference type="Gene3D" id="1.10.340.70">
    <property type="match status" value="1"/>
</dbReference>
<dbReference type="InterPro" id="IPR050951">
    <property type="entry name" value="Retrovirus_Pol_polyprotein"/>
</dbReference>
<dbReference type="GO" id="GO:0015074">
    <property type="term" value="P:DNA integration"/>
    <property type="evidence" value="ECO:0007669"/>
    <property type="project" value="InterPro"/>
</dbReference>
<dbReference type="InterPro" id="IPR043128">
    <property type="entry name" value="Rev_trsase/Diguanyl_cyclase"/>
</dbReference>
<feature type="domain" description="Integrase catalytic" evidence="8">
    <location>
        <begin position="405"/>
        <end position="480"/>
    </location>
</feature>
<evidence type="ECO:0000256" key="7">
    <source>
        <dbReference type="ARBA" id="ARBA00022918"/>
    </source>
</evidence>
<dbReference type="PANTHER" id="PTHR37984:SF5">
    <property type="entry name" value="PROTEIN NYNRIN-LIKE"/>
    <property type="match status" value="1"/>
</dbReference>
<proteinExistence type="predicted"/>
<dbReference type="InterPro" id="IPR041588">
    <property type="entry name" value="Integrase_H2C2"/>
</dbReference>
<name>A0AAW1IG71_POPJA</name>
<dbReference type="Gene3D" id="3.30.420.10">
    <property type="entry name" value="Ribonuclease H-like superfamily/Ribonuclease H"/>
    <property type="match status" value="1"/>
</dbReference>
<evidence type="ECO:0000256" key="3">
    <source>
        <dbReference type="ARBA" id="ARBA00022695"/>
    </source>
</evidence>
<dbReference type="InterPro" id="IPR012337">
    <property type="entry name" value="RNaseH-like_sf"/>
</dbReference>
<dbReference type="SUPFAM" id="SSF56672">
    <property type="entry name" value="DNA/RNA polymerases"/>
    <property type="match status" value="1"/>
</dbReference>
<keyword evidence="2" id="KW-0808">Transferase</keyword>
<dbReference type="GO" id="GO:0003964">
    <property type="term" value="F:RNA-directed DNA polymerase activity"/>
    <property type="evidence" value="ECO:0007669"/>
    <property type="project" value="UniProtKB-KW"/>
</dbReference>
<dbReference type="PANTHER" id="PTHR37984">
    <property type="entry name" value="PROTEIN CBG26694"/>
    <property type="match status" value="1"/>
</dbReference>
<dbReference type="CDD" id="cd09274">
    <property type="entry name" value="RNase_HI_RT_Ty3"/>
    <property type="match status" value="1"/>
</dbReference>
<dbReference type="CDD" id="cd01647">
    <property type="entry name" value="RT_LTR"/>
    <property type="match status" value="1"/>
</dbReference>
<dbReference type="Gene3D" id="3.30.70.270">
    <property type="match status" value="1"/>
</dbReference>
<dbReference type="InterPro" id="IPR001584">
    <property type="entry name" value="Integrase_cat-core"/>
</dbReference>
<dbReference type="Gene3D" id="3.10.20.370">
    <property type="match status" value="1"/>
</dbReference>
<dbReference type="GO" id="GO:0042575">
    <property type="term" value="C:DNA polymerase complex"/>
    <property type="evidence" value="ECO:0007669"/>
    <property type="project" value="UniProtKB-ARBA"/>
</dbReference>
<dbReference type="GO" id="GO:0016787">
    <property type="term" value="F:hydrolase activity"/>
    <property type="evidence" value="ECO:0007669"/>
    <property type="project" value="UniProtKB-KW"/>
</dbReference>
<keyword evidence="7 9" id="KW-0695">RNA-directed DNA polymerase</keyword>